<dbReference type="InterPro" id="IPR039564">
    <property type="entry name" value="Peptidase_C39-like"/>
</dbReference>
<dbReference type="InterPro" id="IPR016997">
    <property type="entry name" value="UCP032442"/>
</dbReference>
<dbReference type="Proteomes" id="UP000185568">
    <property type="component" value="Unassembled WGS sequence"/>
</dbReference>
<gene>
    <name evidence="3" type="ORF">BTO30_11015</name>
</gene>
<dbReference type="PANTHER" id="PTHR37806">
    <property type="entry name" value="LMO0724 PROTEIN"/>
    <property type="match status" value="1"/>
</dbReference>
<dbReference type="RefSeq" id="WP_075398780.1">
    <property type="nucleotide sequence ID" value="NZ_MSDU01000022.1"/>
</dbReference>
<dbReference type="CDD" id="cd02549">
    <property type="entry name" value="Peptidase_C39A"/>
    <property type="match status" value="1"/>
</dbReference>
<evidence type="ECO:0000313" key="3">
    <source>
        <dbReference type="EMBL" id="OLN22270.1"/>
    </source>
</evidence>
<keyword evidence="1" id="KW-0812">Transmembrane</keyword>
<keyword evidence="4" id="KW-1185">Reference proteome</keyword>
<dbReference type="OrthoDB" id="1164310at2"/>
<accession>A0A1Q8Q4J5</accession>
<comment type="caution">
    <text evidence="3">The sequence shown here is derived from an EMBL/GenBank/DDBJ whole genome shotgun (WGS) entry which is preliminary data.</text>
</comment>
<organism evidence="3 4">
    <name type="scientific">Domibacillus antri</name>
    <dbReference type="NCBI Taxonomy" id="1714264"/>
    <lineage>
        <taxon>Bacteria</taxon>
        <taxon>Bacillati</taxon>
        <taxon>Bacillota</taxon>
        <taxon>Bacilli</taxon>
        <taxon>Bacillales</taxon>
        <taxon>Bacillaceae</taxon>
        <taxon>Domibacillus</taxon>
    </lineage>
</organism>
<dbReference type="Gene3D" id="3.90.70.10">
    <property type="entry name" value="Cysteine proteinases"/>
    <property type="match status" value="1"/>
</dbReference>
<proteinExistence type="predicted"/>
<evidence type="ECO:0000313" key="4">
    <source>
        <dbReference type="Proteomes" id="UP000185568"/>
    </source>
</evidence>
<keyword evidence="1" id="KW-1133">Transmembrane helix</keyword>
<protein>
    <recommendedName>
        <fullName evidence="2">Peptidase C39-like domain-containing protein</fullName>
    </recommendedName>
</protein>
<dbReference type="PANTHER" id="PTHR37806:SF1">
    <property type="entry name" value="PEPTIDASE C39-LIKE DOMAIN-CONTAINING PROTEIN"/>
    <property type="match status" value="1"/>
</dbReference>
<evidence type="ECO:0000259" key="2">
    <source>
        <dbReference type="Pfam" id="PF13529"/>
    </source>
</evidence>
<evidence type="ECO:0000256" key="1">
    <source>
        <dbReference type="SAM" id="Phobius"/>
    </source>
</evidence>
<dbReference type="Pfam" id="PF13529">
    <property type="entry name" value="Peptidase_C39_2"/>
    <property type="match status" value="1"/>
</dbReference>
<feature type="domain" description="Peptidase C39-like" evidence="2">
    <location>
        <begin position="90"/>
        <end position="255"/>
    </location>
</feature>
<dbReference type="InterPro" id="IPR039563">
    <property type="entry name" value="Peptidase_C39_single_dom"/>
</dbReference>
<dbReference type="STRING" id="1714264.BTO30_11015"/>
<dbReference type="AlphaFoldDB" id="A0A1Q8Q4J5"/>
<dbReference type="PIRSF" id="PIRSF032442">
    <property type="entry name" value="UCP032442"/>
    <property type="match status" value="1"/>
</dbReference>
<dbReference type="EMBL" id="MSDU01000022">
    <property type="protein sequence ID" value="OLN22270.1"/>
    <property type="molecule type" value="Genomic_DNA"/>
</dbReference>
<name>A0A1Q8Q4J5_9BACI</name>
<reference evidence="3 4" key="1">
    <citation type="submission" date="2016-12" db="EMBL/GenBank/DDBJ databases">
        <title>Domibacillus antri genome sequencing.</title>
        <authorList>
            <person name="Verma A."/>
            <person name="Krishnamurthi S."/>
        </authorList>
    </citation>
    <scope>NUCLEOTIDE SEQUENCE [LARGE SCALE GENOMIC DNA]</scope>
    <source>
        <strain evidence="3 4">XD80</strain>
    </source>
</reference>
<feature type="transmembrane region" description="Helical" evidence="1">
    <location>
        <begin position="34"/>
        <end position="52"/>
    </location>
</feature>
<sequence>MYNFLIFVTASASILLCFLLLLNKVPERFKKMVFSYAVVFFLLFCASVYLSPDVKHFTRQMTAKPDSRDIEEQAETKEDVPILKKEQALLNVPIISQLPELPRGCEVTSLAMLLQHAGINTGKMELAQLVKKNPTRYQRKNGQVYFGHPNSGFVGDMYNINNPGYGVYHKPIKELADSFLPDRVVDLTGKDFSELEKSVSNGIPVWIITNTWYSELPAEQFQTWDTPAGKVNITYRLHSVVITGYDQDYVYFNDPLTGEKNRKVPRQGFIDAWVQMGKQAITYL</sequence>
<keyword evidence="1" id="KW-0472">Membrane</keyword>
<feature type="transmembrane region" description="Helical" evidence="1">
    <location>
        <begin position="6"/>
        <end position="22"/>
    </location>
</feature>